<sequence>MAPFGSPGRYRQADFALETRRQLALLPDLTGSGKQGAGRRALFPDKPAIGIQRNAPVENAIVPPGHDMGRHGVEQFIGQHHTGEMVGQAIQPAHPRQQVGRRCRNSLLLPLAQIGRQIKDEIALRQPIQAFQFEQEIRRQAPGAGADLQHER</sequence>
<dbReference type="EMBL" id="VSSQ01064896">
    <property type="protein sequence ID" value="MPN17712.1"/>
    <property type="molecule type" value="Genomic_DNA"/>
</dbReference>
<gene>
    <name evidence="1" type="ORF">SDC9_165067</name>
</gene>
<protein>
    <submittedName>
        <fullName evidence="1">Uncharacterized protein</fullName>
    </submittedName>
</protein>
<comment type="caution">
    <text evidence="1">The sequence shown here is derived from an EMBL/GenBank/DDBJ whole genome shotgun (WGS) entry which is preliminary data.</text>
</comment>
<accession>A0A645FVN9</accession>
<name>A0A645FVN9_9ZZZZ</name>
<evidence type="ECO:0000313" key="1">
    <source>
        <dbReference type="EMBL" id="MPN17712.1"/>
    </source>
</evidence>
<reference evidence="1" key="1">
    <citation type="submission" date="2019-08" db="EMBL/GenBank/DDBJ databases">
        <authorList>
            <person name="Kucharzyk K."/>
            <person name="Murdoch R.W."/>
            <person name="Higgins S."/>
            <person name="Loffler F."/>
        </authorList>
    </citation>
    <scope>NUCLEOTIDE SEQUENCE</scope>
</reference>
<organism evidence="1">
    <name type="scientific">bioreactor metagenome</name>
    <dbReference type="NCBI Taxonomy" id="1076179"/>
    <lineage>
        <taxon>unclassified sequences</taxon>
        <taxon>metagenomes</taxon>
        <taxon>ecological metagenomes</taxon>
    </lineage>
</organism>
<dbReference type="AlphaFoldDB" id="A0A645FVN9"/>
<proteinExistence type="predicted"/>